<dbReference type="InterPro" id="IPR038765">
    <property type="entry name" value="Papain-like_cys_pep_sf"/>
</dbReference>
<dbReference type="Proteomes" id="UP000308760">
    <property type="component" value="Unassembled WGS sequence"/>
</dbReference>
<evidence type="ECO:0008006" key="4">
    <source>
        <dbReference type="Google" id="ProtNLM"/>
    </source>
</evidence>
<dbReference type="AlphaFoldDB" id="A0A4S8QCW7"/>
<protein>
    <recommendedName>
        <fullName evidence="4">Amidase domain-containing protein</fullName>
    </recommendedName>
</protein>
<dbReference type="OrthoDB" id="9815928at2"/>
<organism evidence="2 3">
    <name type="scientific">Glycomyces buryatensis</name>
    <dbReference type="NCBI Taxonomy" id="2570927"/>
    <lineage>
        <taxon>Bacteria</taxon>
        <taxon>Bacillati</taxon>
        <taxon>Actinomycetota</taxon>
        <taxon>Actinomycetes</taxon>
        <taxon>Glycomycetales</taxon>
        <taxon>Glycomycetaceae</taxon>
        <taxon>Glycomyces</taxon>
    </lineage>
</organism>
<sequence>MADQEERPNVSRRRMLQAALIVPAATIPAIVVASPAEAAYNGEITRSRVLTRARNWYNRDIPYNGQGTATDWEGDHRYRRDCSGFVSQCWHSPTPGHSTRTLPNISRVIDWDDLHPGDIMNKAAAYPNGHTMLFEKWTTPSGSMRAYELTTAVMGMRCKTYTIDWYRARGYVPRRYHKIVRG</sequence>
<keyword evidence="3" id="KW-1185">Reference proteome</keyword>
<feature type="chain" id="PRO_5020813845" description="Amidase domain-containing protein" evidence="1">
    <location>
        <begin position="39"/>
        <end position="182"/>
    </location>
</feature>
<evidence type="ECO:0000313" key="3">
    <source>
        <dbReference type="Proteomes" id="UP000308760"/>
    </source>
</evidence>
<gene>
    <name evidence="2" type="ORF">FAB82_13590</name>
</gene>
<keyword evidence="1" id="KW-0732">Signal</keyword>
<feature type="signal peptide" evidence="1">
    <location>
        <begin position="1"/>
        <end position="38"/>
    </location>
</feature>
<dbReference type="SUPFAM" id="SSF54001">
    <property type="entry name" value="Cysteine proteinases"/>
    <property type="match status" value="1"/>
</dbReference>
<dbReference type="EMBL" id="STGY01000054">
    <property type="protein sequence ID" value="THV40882.1"/>
    <property type="molecule type" value="Genomic_DNA"/>
</dbReference>
<name>A0A4S8QCW7_9ACTN</name>
<dbReference type="PROSITE" id="PS51318">
    <property type="entry name" value="TAT"/>
    <property type="match status" value="1"/>
</dbReference>
<proteinExistence type="predicted"/>
<evidence type="ECO:0000256" key="1">
    <source>
        <dbReference type="SAM" id="SignalP"/>
    </source>
</evidence>
<reference evidence="3" key="1">
    <citation type="submission" date="2019-04" db="EMBL/GenBank/DDBJ databases">
        <title>Nocardioides xinjiangensis sp. nov.</title>
        <authorList>
            <person name="Liu S."/>
        </authorList>
    </citation>
    <scope>NUCLEOTIDE SEQUENCE [LARGE SCALE GENOMIC DNA]</scope>
    <source>
        <strain evidence="3">18</strain>
    </source>
</reference>
<dbReference type="Gene3D" id="3.90.1720.10">
    <property type="entry name" value="endopeptidase domain like (from Nostoc punctiforme)"/>
    <property type="match status" value="1"/>
</dbReference>
<reference evidence="2 3" key="2">
    <citation type="submission" date="2019-05" db="EMBL/GenBank/DDBJ databases">
        <title>Glycomyces buryatensis sp. nov.</title>
        <authorList>
            <person name="Nikitina E."/>
        </authorList>
    </citation>
    <scope>NUCLEOTIDE SEQUENCE [LARGE SCALE GENOMIC DNA]</scope>
    <source>
        <strain evidence="2 3">18</strain>
    </source>
</reference>
<accession>A0A4S8QCW7</accession>
<comment type="caution">
    <text evidence="2">The sequence shown here is derived from an EMBL/GenBank/DDBJ whole genome shotgun (WGS) entry which is preliminary data.</text>
</comment>
<evidence type="ECO:0000313" key="2">
    <source>
        <dbReference type="EMBL" id="THV40882.1"/>
    </source>
</evidence>
<dbReference type="RefSeq" id="WP_136535078.1">
    <property type="nucleotide sequence ID" value="NZ_STGY01000054.1"/>
</dbReference>
<dbReference type="InterPro" id="IPR006311">
    <property type="entry name" value="TAT_signal"/>
</dbReference>